<evidence type="ECO:0000313" key="1">
    <source>
        <dbReference type="EMBL" id="RVX11736.1"/>
    </source>
</evidence>
<name>A0A438JS09_VITVI</name>
<dbReference type="Pfam" id="PF05910">
    <property type="entry name" value="DUF868"/>
    <property type="match status" value="1"/>
</dbReference>
<organism evidence="1 2">
    <name type="scientific">Vitis vinifera</name>
    <name type="common">Grape</name>
    <dbReference type="NCBI Taxonomy" id="29760"/>
    <lineage>
        <taxon>Eukaryota</taxon>
        <taxon>Viridiplantae</taxon>
        <taxon>Streptophyta</taxon>
        <taxon>Embryophyta</taxon>
        <taxon>Tracheophyta</taxon>
        <taxon>Spermatophyta</taxon>
        <taxon>Magnoliopsida</taxon>
        <taxon>eudicotyledons</taxon>
        <taxon>Gunneridae</taxon>
        <taxon>Pentapetalae</taxon>
        <taxon>rosids</taxon>
        <taxon>Vitales</taxon>
        <taxon>Vitaceae</taxon>
        <taxon>Viteae</taxon>
        <taxon>Vitis</taxon>
    </lineage>
</organism>
<dbReference type="InterPro" id="IPR008586">
    <property type="entry name" value="DUF868_pln"/>
</dbReference>
<accession>A0A438JS09</accession>
<gene>
    <name evidence="1" type="ORF">CK203_009536</name>
</gene>
<dbReference type="OrthoDB" id="678233at2759"/>
<protein>
    <recommendedName>
        <fullName evidence="3">DUF868 domain-containing protein</fullName>
    </recommendedName>
</protein>
<dbReference type="Proteomes" id="UP000288805">
    <property type="component" value="Unassembled WGS sequence"/>
</dbReference>
<dbReference type="AlphaFoldDB" id="A0A438JS09"/>
<reference evidence="1 2" key="1">
    <citation type="journal article" date="2018" name="PLoS Genet.">
        <title>Population sequencing reveals clonal diversity and ancestral inbreeding in the grapevine cultivar Chardonnay.</title>
        <authorList>
            <person name="Roach M.J."/>
            <person name="Johnson D.L."/>
            <person name="Bohlmann J."/>
            <person name="van Vuuren H.J."/>
            <person name="Jones S.J."/>
            <person name="Pretorius I.S."/>
            <person name="Schmidt S.A."/>
            <person name="Borneman A.R."/>
        </authorList>
    </citation>
    <scope>NUCLEOTIDE SEQUENCE [LARGE SCALE GENOMIC DNA]</scope>
    <source>
        <strain evidence="2">cv. Chardonnay</strain>
        <tissue evidence="1">Leaf</tissue>
    </source>
</reference>
<evidence type="ECO:0000313" key="2">
    <source>
        <dbReference type="Proteomes" id="UP000288805"/>
    </source>
</evidence>
<dbReference type="EMBL" id="QGNW01000029">
    <property type="protein sequence ID" value="RVX11736.1"/>
    <property type="molecule type" value="Genomic_DNA"/>
</dbReference>
<sequence>MGEIWFLTLWGWGSDQSSPQSSSKEVQAEFNVPSTTTFSKMRTIASCYSEHAIKVSDSYCSGPSNQACLSPSLIPSIQKAVTCIYKARLSNQKQLLITLNWCNNLVGQGFSIKISNDLSSSFESNAVSHQFRNNRGTRTFELCDSRIEVFWDLSRAQYDSGPEPINGFYVIVLADSELSLLLGDMDVEPHVKKLINGIPVAKFSLVSRSEHFSGNAVYLTKVQFCDTGTAHDILIKCSGEDEGSRNPVLSVCVDNKKVIQVKRLRWNFRGNQTIFVDGLLVDMMWDVHDWFFNPSSGSAVFMFRTRSGLDSRLWLEEKNLTNKEQEKVEFSLLICACKNPD</sequence>
<evidence type="ECO:0008006" key="3">
    <source>
        <dbReference type="Google" id="ProtNLM"/>
    </source>
</evidence>
<dbReference type="PANTHER" id="PTHR31972:SF16">
    <property type="entry name" value="FAMILY PROTEIN, PUTATIVE (DUF868)-RELATED"/>
    <property type="match status" value="1"/>
</dbReference>
<comment type="caution">
    <text evidence="1">The sequence shown here is derived from an EMBL/GenBank/DDBJ whole genome shotgun (WGS) entry which is preliminary data.</text>
</comment>
<dbReference type="PANTHER" id="PTHR31972">
    <property type="entry name" value="EXPRESSED PROTEIN"/>
    <property type="match status" value="1"/>
</dbReference>
<proteinExistence type="predicted"/>